<sequence length="159" mass="18057">MFQLPFRGSILKVHKDHTVEEKAGGAIEEGIAFSKQHGYLQITEIEIHVAIFNFIKRMNRIMKADDKKKLAQSEKDHVAIFNFIKRMNRIMKADDKKKLAQSEKDHTAAVEAIKLTHPSTTVPTSLCYPHSYAKIGDHLSSLIQILSQNMDLGKSEKVE</sequence>
<evidence type="ECO:0000313" key="1">
    <source>
        <dbReference type="EMBL" id="KAK9687095.1"/>
    </source>
</evidence>
<dbReference type="AlphaFoldDB" id="A0AAW1ICI9"/>
<dbReference type="Proteomes" id="UP001458880">
    <property type="component" value="Unassembled WGS sequence"/>
</dbReference>
<protein>
    <submittedName>
        <fullName evidence="1">Uncharacterized protein</fullName>
    </submittedName>
</protein>
<accession>A0AAW1ICI9</accession>
<gene>
    <name evidence="1" type="ORF">QE152_g36712</name>
</gene>
<evidence type="ECO:0000313" key="2">
    <source>
        <dbReference type="Proteomes" id="UP001458880"/>
    </source>
</evidence>
<keyword evidence="2" id="KW-1185">Reference proteome</keyword>
<organism evidence="1 2">
    <name type="scientific">Popillia japonica</name>
    <name type="common">Japanese beetle</name>
    <dbReference type="NCBI Taxonomy" id="7064"/>
    <lineage>
        <taxon>Eukaryota</taxon>
        <taxon>Metazoa</taxon>
        <taxon>Ecdysozoa</taxon>
        <taxon>Arthropoda</taxon>
        <taxon>Hexapoda</taxon>
        <taxon>Insecta</taxon>
        <taxon>Pterygota</taxon>
        <taxon>Neoptera</taxon>
        <taxon>Endopterygota</taxon>
        <taxon>Coleoptera</taxon>
        <taxon>Polyphaga</taxon>
        <taxon>Scarabaeiformia</taxon>
        <taxon>Scarabaeidae</taxon>
        <taxon>Rutelinae</taxon>
        <taxon>Popillia</taxon>
    </lineage>
</organism>
<dbReference type="EMBL" id="JASPKY010000662">
    <property type="protein sequence ID" value="KAK9687095.1"/>
    <property type="molecule type" value="Genomic_DNA"/>
</dbReference>
<comment type="caution">
    <text evidence="1">The sequence shown here is derived from an EMBL/GenBank/DDBJ whole genome shotgun (WGS) entry which is preliminary data.</text>
</comment>
<proteinExistence type="predicted"/>
<name>A0AAW1ICI9_POPJA</name>
<reference evidence="1 2" key="1">
    <citation type="journal article" date="2024" name="BMC Genomics">
        <title>De novo assembly and annotation of Popillia japonica's genome with initial clues to its potential as an invasive pest.</title>
        <authorList>
            <person name="Cucini C."/>
            <person name="Boschi S."/>
            <person name="Funari R."/>
            <person name="Cardaioli E."/>
            <person name="Iannotti N."/>
            <person name="Marturano G."/>
            <person name="Paoli F."/>
            <person name="Bruttini M."/>
            <person name="Carapelli A."/>
            <person name="Frati F."/>
            <person name="Nardi F."/>
        </authorList>
    </citation>
    <scope>NUCLEOTIDE SEQUENCE [LARGE SCALE GENOMIC DNA]</scope>
    <source>
        <strain evidence="1">DMR45628</strain>
    </source>
</reference>